<evidence type="ECO:0000259" key="1">
    <source>
        <dbReference type="Pfam" id="PF08937"/>
    </source>
</evidence>
<name>A0A077PUN6_XENBV</name>
<evidence type="ECO:0000313" key="3">
    <source>
        <dbReference type="Proteomes" id="UP000028493"/>
    </source>
</evidence>
<dbReference type="SUPFAM" id="SSF52206">
    <property type="entry name" value="Hypothetical protein MTH538"/>
    <property type="match status" value="1"/>
</dbReference>
<feature type="domain" description="Thoeris protein ThsB TIR-like" evidence="1">
    <location>
        <begin position="10"/>
        <end position="110"/>
    </location>
</feature>
<reference evidence="2" key="1">
    <citation type="submission" date="2013-07" db="EMBL/GenBank/DDBJ databases">
        <title>Sub-species coevolution in mutualistic symbiosis.</title>
        <authorList>
            <person name="Murfin K."/>
            <person name="Klassen J."/>
            <person name="Lee M."/>
            <person name="Forst S."/>
            <person name="Stock P."/>
            <person name="Goodrich-Blair H."/>
        </authorList>
    </citation>
    <scope>NUCLEOTIDE SEQUENCE [LARGE SCALE GENOMIC DNA]</scope>
    <source>
        <strain evidence="2">Kraussei Becker Underwood</strain>
    </source>
</reference>
<gene>
    <name evidence="2" type="ORF">XBKB1_1850023</name>
</gene>
<comment type="caution">
    <text evidence="2">The sequence shown here is derived from an EMBL/GenBank/DDBJ whole genome shotgun (WGS) entry which is preliminary data.</text>
</comment>
<dbReference type="HOGENOM" id="CLU_140379_0_0_6"/>
<dbReference type="RefSeq" id="WP_038195797.1">
    <property type="nucleotide sequence ID" value="NZ_CAWLXS010000180.1"/>
</dbReference>
<dbReference type="AlphaFoldDB" id="A0A077PUN6"/>
<proteinExistence type="predicted"/>
<dbReference type="Pfam" id="PF08937">
    <property type="entry name" value="ThsB_TIR"/>
    <property type="match status" value="1"/>
</dbReference>
<evidence type="ECO:0000313" key="2">
    <source>
        <dbReference type="EMBL" id="CDH23569.1"/>
    </source>
</evidence>
<dbReference type="InterPro" id="IPR036490">
    <property type="entry name" value="ThsB_TIR-like_sf"/>
</dbReference>
<dbReference type="Proteomes" id="UP000028493">
    <property type="component" value="Unassembled WGS sequence"/>
</dbReference>
<dbReference type="InterPro" id="IPR015032">
    <property type="entry name" value="ThsB__TIR-like_domain"/>
</dbReference>
<accession>A0A077PUN6</accession>
<protein>
    <recommendedName>
        <fullName evidence="1">Thoeris protein ThsB TIR-like domain-containing protein</fullName>
    </recommendedName>
</protein>
<organism evidence="2 3">
    <name type="scientific">Xenorhabdus bovienii str. kraussei Becker Underwood</name>
    <dbReference type="NCBI Taxonomy" id="1398204"/>
    <lineage>
        <taxon>Bacteria</taxon>
        <taxon>Pseudomonadati</taxon>
        <taxon>Pseudomonadota</taxon>
        <taxon>Gammaproteobacteria</taxon>
        <taxon>Enterobacterales</taxon>
        <taxon>Morganellaceae</taxon>
        <taxon>Xenorhabdus</taxon>
    </lineage>
</organism>
<sequence length="163" mass="18587">MTKEIRKNVFVSHHHKDDASVDGISRLAATKGYQLRNSSVRMKPENQRRVEEKKVSDRTIARLLRMKMRWASQVIVVIGKETHTRPWVNWEIKAAHQLGKPIIGVYENGLKGDVKLPENLEKYATSIVGWRGDSIINALEGKTSFQNPDGTERDKIQGRNVVC</sequence>
<dbReference type="Gene3D" id="3.40.50.9200">
    <property type="entry name" value="Hypothetical protein MTH538"/>
    <property type="match status" value="1"/>
</dbReference>
<dbReference type="EMBL" id="CBSZ010000096">
    <property type="protein sequence ID" value="CDH23569.1"/>
    <property type="molecule type" value="Genomic_DNA"/>
</dbReference>